<protein>
    <submittedName>
        <fullName evidence="2">Uncharacterized protein</fullName>
    </submittedName>
</protein>
<accession>A5BQ16</accession>
<evidence type="ECO:0000256" key="1">
    <source>
        <dbReference type="SAM" id="MobiDB-lite"/>
    </source>
</evidence>
<reference evidence="2" key="1">
    <citation type="journal article" date="2007" name="PLoS ONE">
        <title>The first genome sequence of an elite grapevine cultivar (Pinot noir Vitis vinifera L.): coping with a highly heterozygous genome.</title>
        <authorList>
            <person name="Velasco R."/>
            <person name="Zharkikh A."/>
            <person name="Troggio M."/>
            <person name="Cartwright D.A."/>
            <person name="Cestaro A."/>
            <person name="Pruss D."/>
            <person name="Pindo M."/>
            <person name="FitzGerald L.M."/>
            <person name="Vezzulli S."/>
            <person name="Reid J."/>
            <person name="Malacarne G."/>
            <person name="Iliev D."/>
            <person name="Coppola G."/>
            <person name="Wardell B."/>
            <person name="Micheletti D."/>
            <person name="Macalma T."/>
            <person name="Facci M."/>
            <person name="Mitchell J.T."/>
            <person name="Perazzolli M."/>
            <person name="Eldredge G."/>
            <person name="Gatto P."/>
            <person name="Oyzerski R."/>
            <person name="Moretto M."/>
            <person name="Gutin N."/>
            <person name="Stefanini M."/>
            <person name="Chen Y."/>
            <person name="Segala C."/>
            <person name="Davenport C."/>
            <person name="Dematte L."/>
            <person name="Mraz A."/>
            <person name="Battilana J."/>
            <person name="Stormo K."/>
            <person name="Costa F."/>
            <person name="Tao Q."/>
            <person name="Si-Ammour A."/>
            <person name="Harkins T."/>
            <person name="Lackey A."/>
            <person name="Perbost C."/>
            <person name="Taillon B."/>
            <person name="Stella A."/>
            <person name="Solovyev V."/>
            <person name="Fawcett J.A."/>
            <person name="Sterck L."/>
            <person name="Vandepoele K."/>
            <person name="Grando S.M."/>
            <person name="Toppo S."/>
            <person name="Moser C."/>
            <person name="Lanchbury J."/>
            <person name="Bogden R."/>
            <person name="Skolnick M."/>
            <person name="Sgaramella V."/>
            <person name="Bhatnagar S.K."/>
            <person name="Fontana P."/>
            <person name="Gutin A."/>
            <person name="Van de Peer Y."/>
            <person name="Salamini F."/>
            <person name="Viola R."/>
        </authorList>
    </citation>
    <scope>NUCLEOTIDE SEQUENCE</scope>
</reference>
<evidence type="ECO:0000313" key="2">
    <source>
        <dbReference type="EMBL" id="CAN74861.1"/>
    </source>
</evidence>
<feature type="region of interest" description="Disordered" evidence="1">
    <location>
        <begin position="1"/>
        <end position="76"/>
    </location>
</feature>
<dbReference type="EMBL" id="AM467127">
    <property type="protein sequence ID" value="CAN74861.1"/>
    <property type="molecule type" value="Genomic_DNA"/>
</dbReference>
<dbReference type="AlphaFoldDB" id="A5BQ16"/>
<gene>
    <name evidence="2" type="ORF">VITISV_036915</name>
</gene>
<proteinExistence type="predicted"/>
<name>A5BQ16_VITVI</name>
<sequence>MAKTRGAKSSSPSSRLRPPRETTVQGSIPEPPKPLVVPPPVEDAPLSPLLRRYETRRPPTTPEASSSRAKKSAIESQIPSGMTPKVVIKRSMVTQPPIEGNLDYRARSFHSELCFDTATFRLQPELRDSFHLLERYHMEHLMTPRDFFYPRVVLDFYQSMTAHQVRDPTIIFTIDGLHGILGARHIVEALRIPY</sequence>
<feature type="compositionally biased region" description="Pro residues" evidence="1">
    <location>
        <begin position="29"/>
        <end position="42"/>
    </location>
</feature>
<organism evidence="2">
    <name type="scientific">Vitis vinifera</name>
    <name type="common">Grape</name>
    <dbReference type="NCBI Taxonomy" id="29760"/>
    <lineage>
        <taxon>Eukaryota</taxon>
        <taxon>Viridiplantae</taxon>
        <taxon>Streptophyta</taxon>
        <taxon>Embryophyta</taxon>
        <taxon>Tracheophyta</taxon>
        <taxon>Spermatophyta</taxon>
        <taxon>Magnoliopsida</taxon>
        <taxon>eudicotyledons</taxon>
        <taxon>Gunneridae</taxon>
        <taxon>Pentapetalae</taxon>
        <taxon>rosids</taxon>
        <taxon>Vitales</taxon>
        <taxon>Vitaceae</taxon>
        <taxon>Viteae</taxon>
        <taxon>Vitis</taxon>
    </lineage>
</organism>